<dbReference type="Proteomes" id="UP000053097">
    <property type="component" value="Unassembled WGS sequence"/>
</dbReference>
<dbReference type="OMA" id="RNIIMRT"/>
<organism evidence="1 2">
    <name type="scientific">Ooceraea biroi</name>
    <name type="common">Clonal raider ant</name>
    <name type="synonym">Cerapachys biroi</name>
    <dbReference type="NCBI Taxonomy" id="2015173"/>
    <lineage>
        <taxon>Eukaryota</taxon>
        <taxon>Metazoa</taxon>
        <taxon>Ecdysozoa</taxon>
        <taxon>Arthropoda</taxon>
        <taxon>Hexapoda</taxon>
        <taxon>Insecta</taxon>
        <taxon>Pterygota</taxon>
        <taxon>Neoptera</taxon>
        <taxon>Endopterygota</taxon>
        <taxon>Hymenoptera</taxon>
        <taxon>Apocrita</taxon>
        <taxon>Aculeata</taxon>
        <taxon>Formicoidea</taxon>
        <taxon>Formicidae</taxon>
        <taxon>Dorylinae</taxon>
        <taxon>Ooceraea</taxon>
    </lineage>
</organism>
<keyword evidence="2" id="KW-1185">Reference proteome</keyword>
<dbReference type="EMBL" id="KK107022">
    <property type="protein sequence ID" value="EZA62309.1"/>
    <property type="molecule type" value="Genomic_DNA"/>
</dbReference>
<dbReference type="AlphaFoldDB" id="A0A026X4H4"/>
<reference evidence="1 2" key="1">
    <citation type="journal article" date="2014" name="Curr. Biol.">
        <title>The genome of the clonal raider ant Cerapachys biroi.</title>
        <authorList>
            <person name="Oxley P.R."/>
            <person name="Ji L."/>
            <person name="Fetter-Pruneda I."/>
            <person name="McKenzie S.K."/>
            <person name="Li C."/>
            <person name="Hu H."/>
            <person name="Zhang G."/>
            <person name="Kronauer D.J."/>
        </authorList>
    </citation>
    <scope>NUCLEOTIDE SEQUENCE [LARGE SCALE GENOMIC DNA]</scope>
</reference>
<accession>A0A026X4H4</accession>
<evidence type="ECO:0000313" key="1">
    <source>
        <dbReference type="EMBL" id="EZA62309.1"/>
    </source>
</evidence>
<proteinExistence type="predicted"/>
<name>A0A026X4H4_OOCBI</name>
<sequence length="65" mass="7486">MLLRNKKVPGLMKDENNGAVMTEFIGLRSKMYALRVHGKRDTKKTKDVCRIVVGRTITFDDYARV</sequence>
<protein>
    <submittedName>
        <fullName evidence="1">Uncharacterized protein</fullName>
    </submittedName>
</protein>
<gene>
    <name evidence="1" type="ORF">X777_04048</name>
</gene>
<evidence type="ECO:0000313" key="2">
    <source>
        <dbReference type="Proteomes" id="UP000053097"/>
    </source>
</evidence>